<evidence type="ECO:0000313" key="1">
    <source>
        <dbReference type="EMBL" id="MBU5675385.1"/>
    </source>
</evidence>
<dbReference type="EMBL" id="JAHLQK010000001">
    <property type="protein sequence ID" value="MBU5675385.1"/>
    <property type="molecule type" value="Genomic_DNA"/>
</dbReference>
<sequence>MEVDNLLYDKDCTCPICKNQFTTKKVRTRSLRIENREDDFNVIYKNINPNYYYIWVCPKCGYSSTEKEFENINKNQATILQQSIGVKWNERSFSGVRTFHEAEESYKMALLVAQILKKSKAYIGGICLRLAWLYREAKSPREEEFLNYTLNFFQNAYQTERLDAAGLDEVSLAYLNGELNRRLGRQREAIKWYSVALDHPDIKTKRHIQLKAREQWRLAREQYGHEKDGAN</sequence>
<dbReference type="InterPro" id="IPR018708">
    <property type="entry name" value="DUF2225"/>
</dbReference>
<keyword evidence="2" id="KW-1185">Reference proteome</keyword>
<dbReference type="Proteomes" id="UP000779508">
    <property type="component" value="Unassembled WGS sequence"/>
</dbReference>
<evidence type="ECO:0000313" key="2">
    <source>
        <dbReference type="Proteomes" id="UP000779508"/>
    </source>
</evidence>
<comment type="caution">
    <text evidence="1">The sequence shown here is derived from an EMBL/GenBank/DDBJ whole genome shotgun (WGS) entry which is preliminary data.</text>
</comment>
<dbReference type="Pfam" id="PF09986">
    <property type="entry name" value="DUF2225"/>
    <property type="match status" value="1"/>
</dbReference>
<name>A0ABS6FYR1_9FIRM</name>
<organism evidence="1 2">
    <name type="scientific">Alkaliphilus flagellatus</name>
    <dbReference type="NCBI Taxonomy" id="2841507"/>
    <lineage>
        <taxon>Bacteria</taxon>
        <taxon>Bacillati</taxon>
        <taxon>Bacillota</taxon>
        <taxon>Clostridia</taxon>
        <taxon>Peptostreptococcales</taxon>
        <taxon>Natronincolaceae</taxon>
        <taxon>Alkaliphilus</taxon>
    </lineage>
</organism>
<dbReference type="RefSeq" id="WP_216414870.1">
    <property type="nucleotide sequence ID" value="NZ_JAHLQK010000001.1"/>
</dbReference>
<gene>
    <name evidence="1" type="ORF">KQI88_03010</name>
</gene>
<reference evidence="1 2" key="1">
    <citation type="submission" date="2021-06" db="EMBL/GenBank/DDBJ databases">
        <authorList>
            <person name="Sun Q."/>
            <person name="Li D."/>
        </authorList>
    </citation>
    <scope>NUCLEOTIDE SEQUENCE [LARGE SCALE GENOMIC DNA]</scope>
    <source>
        <strain evidence="1 2">MSJ-5</strain>
    </source>
</reference>
<protein>
    <submittedName>
        <fullName evidence="1">DUF2225 domain-containing protein</fullName>
    </submittedName>
</protein>
<accession>A0ABS6FYR1</accession>
<proteinExistence type="predicted"/>